<dbReference type="InterPro" id="IPR044053">
    <property type="entry name" value="AsaB-like"/>
</dbReference>
<name>A0A1F5L3W8_PENAI</name>
<dbReference type="PANTHER" id="PTHR34598">
    <property type="entry name" value="BLL6449 PROTEIN"/>
    <property type="match status" value="1"/>
</dbReference>
<proteinExistence type="inferred from homology"/>
<dbReference type="GeneID" id="34581789"/>
<sequence>MGSIPTAAPRRGKFNYVPRGTTPIPAASPLALPALSNFNESGFLSVTDLRPSLELGDDSPYKLSSHCFTARHHVSRLNSAPYDRSSWNDEKLLREIYIPEVEHLLKSVTGCKTVVTTGVVLRSELYSESVAPRTEEKSCQQNEGEVPLNLPREPCAGVFGTKPGNSASPAPKVHIDVTPLGARLYIRKHHRDLALAAEAVIEAENKLLSAGVDWNDLKNHYRGKDSEEEQIPRFAYFSVWRPLKTVTRDPLGVAPSYTFPKSDYVPVGVLDRCLDSEIPSQLFKTIRPAQQSPQDPEKPIQNETVEDECKLGPFQTWAYSAYGPRDIEGKTHNWHFISDQNPSEVLIIQFFDNEMEATVRAPQDITDTSPGIAACGAFHSSFELEGQEERDNRESLEVRCFAFW</sequence>
<dbReference type="RefSeq" id="XP_022483128.1">
    <property type="nucleotide sequence ID" value="XM_022637055.1"/>
</dbReference>
<dbReference type="OrthoDB" id="412788at2759"/>
<dbReference type="AlphaFoldDB" id="A0A1F5L3W8"/>
<reference evidence="2 3" key="1">
    <citation type="journal article" date="2016" name="Sci. Rep.">
        <title>Penicillium arizonense, a new, genome sequenced fungal species, reveals a high chemical diversity in secreted metabolites.</title>
        <authorList>
            <person name="Grijseels S."/>
            <person name="Nielsen J.C."/>
            <person name="Randelovic M."/>
            <person name="Nielsen J."/>
            <person name="Nielsen K.F."/>
            <person name="Workman M."/>
            <person name="Frisvad J.C."/>
        </authorList>
    </citation>
    <scope>NUCLEOTIDE SEQUENCE [LARGE SCALE GENOMIC DNA]</scope>
    <source>
        <strain evidence="2 3">CBS 141311</strain>
    </source>
</reference>
<keyword evidence="3" id="KW-1185">Reference proteome</keyword>
<organism evidence="2 3">
    <name type="scientific">Penicillium arizonense</name>
    <dbReference type="NCBI Taxonomy" id="1835702"/>
    <lineage>
        <taxon>Eukaryota</taxon>
        <taxon>Fungi</taxon>
        <taxon>Dikarya</taxon>
        <taxon>Ascomycota</taxon>
        <taxon>Pezizomycotina</taxon>
        <taxon>Eurotiomycetes</taxon>
        <taxon>Eurotiomycetidae</taxon>
        <taxon>Eurotiales</taxon>
        <taxon>Aspergillaceae</taxon>
        <taxon>Penicillium</taxon>
    </lineage>
</organism>
<dbReference type="GO" id="GO:0016491">
    <property type="term" value="F:oxidoreductase activity"/>
    <property type="evidence" value="ECO:0007669"/>
    <property type="project" value="InterPro"/>
</dbReference>
<evidence type="ECO:0000313" key="3">
    <source>
        <dbReference type="Proteomes" id="UP000177622"/>
    </source>
</evidence>
<evidence type="ECO:0000256" key="1">
    <source>
        <dbReference type="ARBA" id="ARBA00023604"/>
    </source>
</evidence>
<dbReference type="Proteomes" id="UP000177622">
    <property type="component" value="Unassembled WGS sequence"/>
</dbReference>
<dbReference type="PANTHER" id="PTHR34598:SF3">
    <property type="entry name" value="OXIDOREDUCTASE AN1597"/>
    <property type="match status" value="1"/>
</dbReference>
<protein>
    <recommendedName>
        <fullName evidence="4">GA4 desaturase</fullName>
    </recommendedName>
</protein>
<accession>A0A1F5L3W8</accession>
<evidence type="ECO:0000313" key="2">
    <source>
        <dbReference type="EMBL" id="OGE47670.1"/>
    </source>
</evidence>
<evidence type="ECO:0008006" key="4">
    <source>
        <dbReference type="Google" id="ProtNLM"/>
    </source>
</evidence>
<dbReference type="EMBL" id="LXJU01000039">
    <property type="protein sequence ID" value="OGE47670.1"/>
    <property type="molecule type" value="Genomic_DNA"/>
</dbReference>
<comment type="caution">
    <text evidence="2">The sequence shown here is derived from an EMBL/GenBank/DDBJ whole genome shotgun (WGS) entry which is preliminary data.</text>
</comment>
<dbReference type="STRING" id="1835702.A0A1F5L3W8"/>
<comment type="similarity">
    <text evidence="1">Belongs to the asaB hydroxylase/desaturase family.</text>
</comment>
<gene>
    <name evidence="2" type="ORF">PENARI_c039G12152</name>
</gene>